<dbReference type="Proteomes" id="UP000008205">
    <property type="component" value="Chromosome"/>
</dbReference>
<dbReference type="RefSeq" id="WP_000626462.1">
    <property type="nucleotide sequence ID" value="NC_011601.1"/>
</dbReference>
<accession>B7UT68</accession>
<keyword evidence="3" id="KW-1185">Reference proteome</keyword>
<gene>
    <name evidence="2" type="primary">wbiP</name>
    <name evidence="2" type="ordered locus">E2348C_2172</name>
</gene>
<dbReference type="KEGG" id="ecg:E2348C_2172"/>
<dbReference type="GO" id="GO:0008417">
    <property type="term" value="F:fucosyltransferase activity"/>
    <property type="evidence" value="ECO:0007669"/>
    <property type="project" value="TreeGrafter"/>
</dbReference>
<reference evidence="2 3" key="1">
    <citation type="journal article" date="2009" name="J. Bacteriol.">
        <title>Complete genome sequence and comparative genome analysis of enteropathogenic Escherichia coli O127:H6 strain E2348/69.</title>
        <authorList>
            <person name="Iguchi A."/>
            <person name="Thomson N.R."/>
            <person name="Ogura Y."/>
            <person name="Saunders D."/>
            <person name="Ooka T."/>
            <person name="Henderson I.R."/>
            <person name="Harris D."/>
            <person name="Asadulghani M."/>
            <person name="Kurokawa K."/>
            <person name="Dean P."/>
            <person name="Kenny B."/>
            <person name="Quail M.A."/>
            <person name="Thurston S."/>
            <person name="Dougan G."/>
            <person name="Hayashi T."/>
            <person name="Parkhill J."/>
            <person name="Frankel G."/>
        </authorList>
    </citation>
    <scope>NUCLEOTIDE SEQUENCE [LARGE SCALE GENOMIC DNA]</scope>
    <source>
        <strain evidence="3">E2348/69 / EPEC</strain>
    </source>
</reference>
<organism evidence="2 3">
    <name type="scientific">Escherichia coli O127:H6 (strain E2348/69 / EPEC)</name>
    <dbReference type="NCBI Taxonomy" id="574521"/>
    <lineage>
        <taxon>Bacteria</taxon>
        <taxon>Pseudomonadati</taxon>
        <taxon>Pseudomonadota</taxon>
        <taxon>Gammaproteobacteria</taxon>
        <taxon>Enterobacterales</taxon>
        <taxon>Enterobacteriaceae</taxon>
        <taxon>Escherichia</taxon>
    </lineage>
</organism>
<evidence type="ECO:0000313" key="3">
    <source>
        <dbReference type="Proteomes" id="UP000008205"/>
    </source>
</evidence>
<dbReference type="HOGENOM" id="CLU_025996_0_9_6"/>
<evidence type="ECO:0000259" key="1">
    <source>
        <dbReference type="Pfam" id="PF00535"/>
    </source>
</evidence>
<sequence length="245" mass="28589">MISVIMCINKYDSYVMPAINSILNQTYKKYELIIVANGNEASDIARVLKNNIKQTENVNIIETNIGQLAFSLNLAISKAKYDIIARMDSDDIALPNRLQKQIKYLIDNELDLIGTSINLIDENDGFLGVRLYPRQKLINRYIMFRNCFAHPSIMFRKDLFLKTRGYNGGFNSEDYDLWLRMRSLKPRWDNMEEPLLNYRVHSNSTQKSKLAYYECAGYSLREFLKKKSIMSFLSCTYHFIKALVK</sequence>
<dbReference type="CAZy" id="GT2">
    <property type="family name" value="Glycosyltransferase Family 2"/>
</dbReference>
<name>B7UT68_ECO27</name>
<dbReference type="InterPro" id="IPR029044">
    <property type="entry name" value="Nucleotide-diphossugar_trans"/>
</dbReference>
<protein>
    <submittedName>
        <fullName evidence="2">Predicted glycosyl transferase</fullName>
    </submittedName>
</protein>
<dbReference type="Gene3D" id="3.90.550.10">
    <property type="entry name" value="Spore Coat Polysaccharide Biosynthesis Protein SpsA, Chain A"/>
    <property type="match status" value="1"/>
</dbReference>
<dbReference type="PANTHER" id="PTHR22916">
    <property type="entry name" value="GLYCOSYLTRANSFERASE"/>
    <property type="match status" value="1"/>
</dbReference>
<dbReference type="SUPFAM" id="SSF53448">
    <property type="entry name" value="Nucleotide-diphospho-sugar transferases"/>
    <property type="match status" value="1"/>
</dbReference>
<evidence type="ECO:0000313" key="2">
    <source>
        <dbReference type="EMBL" id="CAS09720.1"/>
    </source>
</evidence>
<dbReference type="PANTHER" id="PTHR22916:SF69">
    <property type="entry name" value="BIFUNCTIONAL GLYCOSYLTRANSFERASE PGTA"/>
    <property type="match status" value="1"/>
</dbReference>
<dbReference type="InterPro" id="IPR001173">
    <property type="entry name" value="Glyco_trans_2-like"/>
</dbReference>
<keyword evidence="2" id="KW-0808">Transferase</keyword>
<proteinExistence type="predicted"/>
<feature type="domain" description="Glycosyltransferase 2-like" evidence="1">
    <location>
        <begin position="3"/>
        <end position="158"/>
    </location>
</feature>
<dbReference type="AlphaFoldDB" id="B7UT68"/>
<dbReference type="Pfam" id="PF00535">
    <property type="entry name" value="Glycos_transf_2"/>
    <property type="match status" value="1"/>
</dbReference>
<dbReference type="EMBL" id="FM180568">
    <property type="protein sequence ID" value="CAS09720.1"/>
    <property type="molecule type" value="Genomic_DNA"/>
</dbReference>